<dbReference type="EMBL" id="SNRW01000374">
    <property type="protein sequence ID" value="KAA6401540.1"/>
    <property type="molecule type" value="Genomic_DNA"/>
</dbReference>
<evidence type="ECO:0000313" key="3">
    <source>
        <dbReference type="EMBL" id="KAA6401540.1"/>
    </source>
</evidence>
<dbReference type="InterPro" id="IPR045076">
    <property type="entry name" value="MutS"/>
</dbReference>
<accession>A0A5J4X2W1</accession>
<keyword evidence="2" id="KW-0175">Coiled coil</keyword>
<organism evidence="3 4">
    <name type="scientific">Streblomastix strix</name>
    <dbReference type="NCBI Taxonomy" id="222440"/>
    <lineage>
        <taxon>Eukaryota</taxon>
        <taxon>Metamonada</taxon>
        <taxon>Preaxostyla</taxon>
        <taxon>Oxymonadida</taxon>
        <taxon>Streblomastigidae</taxon>
        <taxon>Streblomastix</taxon>
    </lineage>
</organism>
<name>A0A5J4X2W1_9EUKA</name>
<dbReference type="PANTHER" id="PTHR11361">
    <property type="entry name" value="DNA MISMATCH REPAIR PROTEIN MUTS FAMILY MEMBER"/>
    <property type="match status" value="1"/>
</dbReference>
<feature type="coiled-coil region" evidence="2">
    <location>
        <begin position="97"/>
        <end position="124"/>
    </location>
</feature>
<dbReference type="InterPro" id="IPR036187">
    <property type="entry name" value="DNA_mismatch_repair_MutS_sf"/>
</dbReference>
<reference evidence="3 4" key="1">
    <citation type="submission" date="2019-03" db="EMBL/GenBank/DDBJ databases">
        <title>Single cell metagenomics reveals metabolic interactions within the superorganism composed of flagellate Streblomastix strix and complex community of Bacteroidetes bacteria on its surface.</title>
        <authorList>
            <person name="Treitli S.C."/>
            <person name="Kolisko M."/>
            <person name="Husnik F."/>
            <person name="Keeling P."/>
            <person name="Hampl V."/>
        </authorList>
    </citation>
    <scope>NUCLEOTIDE SEQUENCE [LARGE SCALE GENOMIC DNA]</scope>
    <source>
        <strain evidence="3">ST1C</strain>
    </source>
</reference>
<dbReference type="Gene3D" id="3.40.50.300">
    <property type="entry name" value="P-loop containing nucleotide triphosphate hydrolases"/>
    <property type="match status" value="1"/>
</dbReference>
<dbReference type="OrthoDB" id="29596at2759"/>
<dbReference type="SUPFAM" id="SSF48334">
    <property type="entry name" value="DNA repair protein MutS, domain III"/>
    <property type="match status" value="1"/>
</dbReference>
<dbReference type="GO" id="GO:0005634">
    <property type="term" value="C:nucleus"/>
    <property type="evidence" value="ECO:0007669"/>
    <property type="project" value="TreeGrafter"/>
</dbReference>
<gene>
    <name evidence="3" type="ORF">EZS28_002936</name>
</gene>
<evidence type="ECO:0000313" key="4">
    <source>
        <dbReference type="Proteomes" id="UP000324800"/>
    </source>
</evidence>
<evidence type="ECO:0000256" key="2">
    <source>
        <dbReference type="SAM" id="Coils"/>
    </source>
</evidence>
<dbReference type="GO" id="GO:0005524">
    <property type="term" value="F:ATP binding"/>
    <property type="evidence" value="ECO:0007669"/>
    <property type="project" value="InterPro"/>
</dbReference>
<comment type="similarity">
    <text evidence="1">Belongs to the DNA mismatch repair MutS family.</text>
</comment>
<dbReference type="Proteomes" id="UP000324800">
    <property type="component" value="Unassembled WGS sequence"/>
</dbReference>
<dbReference type="InterPro" id="IPR027417">
    <property type="entry name" value="P-loop_NTPase"/>
</dbReference>
<dbReference type="GO" id="GO:0006298">
    <property type="term" value="P:mismatch repair"/>
    <property type="evidence" value="ECO:0007669"/>
    <property type="project" value="InterPro"/>
</dbReference>
<dbReference type="PANTHER" id="PTHR11361:SF20">
    <property type="entry name" value="MUTS PROTEIN HOMOLOG 5"/>
    <property type="match status" value="1"/>
</dbReference>
<dbReference type="GO" id="GO:0140664">
    <property type="term" value="F:ATP-dependent DNA damage sensor activity"/>
    <property type="evidence" value="ECO:0007669"/>
    <property type="project" value="InterPro"/>
</dbReference>
<proteinExistence type="inferred from homology"/>
<dbReference type="AlphaFoldDB" id="A0A5J4X2W1"/>
<comment type="caution">
    <text evidence="3">The sequence shown here is derived from an EMBL/GenBank/DDBJ whole genome shotgun (WGS) entry which is preliminary data.</text>
</comment>
<evidence type="ECO:0000256" key="1">
    <source>
        <dbReference type="ARBA" id="ARBA00006271"/>
    </source>
</evidence>
<protein>
    <submittedName>
        <fullName evidence="3">Uncharacterized protein</fullName>
    </submittedName>
</protein>
<sequence>MKGLDLQVGDIPEQIADLERVIIQRVASSVLDNAQILLRAVELVAEIDCFLTFALAAIEYSLVRPTLHNYSIINIKQGRNLIQELLSYSFVPNDTVLGEKQKSLKELKEKQMNIEMEQEQEKDMIESRIEQCDIPSSPCIQFCSMEYKVIKNKQNNKKRGNQFSGSGINTSSIVSSLQQSHSSSMQTLPPHKLESLDDDVIFTYRLIPGRSNVSLSLFCARRAGIPKHIVLRAAEVSSYFTSGHNTIPQMNFLTTKRINNLPFTSRDSGVQQDRYIQAAELFTQLSEEGSSAETILSALQRI</sequence>
<dbReference type="GO" id="GO:0030983">
    <property type="term" value="F:mismatched DNA binding"/>
    <property type="evidence" value="ECO:0007669"/>
    <property type="project" value="InterPro"/>
</dbReference>
<dbReference type="GO" id="GO:0051026">
    <property type="term" value="P:chiasma assembly"/>
    <property type="evidence" value="ECO:0007669"/>
    <property type="project" value="TreeGrafter"/>
</dbReference>